<dbReference type="PROSITE" id="PS50943">
    <property type="entry name" value="HTH_CROC1"/>
    <property type="match status" value="1"/>
</dbReference>
<gene>
    <name evidence="3" type="primary">mlc_3</name>
    <name evidence="3" type="ORF">NCTC12112_00589</name>
</gene>
<dbReference type="Gene3D" id="1.10.10.10">
    <property type="entry name" value="Winged helix-like DNA-binding domain superfamily/Winged helix DNA-binding domain"/>
    <property type="match status" value="1"/>
</dbReference>
<dbReference type="GeneID" id="78455179"/>
<dbReference type="SUPFAM" id="SSF53067">
    <property type="entry name" value="Actin-like ATPase domain"/>
    <property type="match status" value="1"/>
</dbReference>
<dbReference type="InterPro" id="IPR036390">
    <property type="entry name" value="WH_DNA-bd_sf"/>
</dbReference>
<dbReference type="InterPro" id="IPR001387">
    <property type="entry name" value="Cro/C1-type_HTH"/>
</dbReference>
<dbReference type="CDD" id="cd00090">
    <property type="entry name" value="HTH_ARSR"/>
    <property type="match status" value="1"/>
</dbReference>
<protein>
    <submittedName>
        <fullName evidence="3">Making large colonies protein</fullName>
    </submittedName>
</protein>
<dbReference type="PANTHER" id="PTHR18964">
    <property type="entry name" value="ROK (REPRESSOR, ORF, KINASE) FAMILY"/>
    <property type="match status" value="1"/>
</dbReference>
<organism evidence="3 4">
    <name type="scientific">Fusobacterium ulcerans</name>
    <dbReference type="NCBI Taxonomy" id="861"/>
    <lineage>
        <taxon>Bacteria</taxon>
        <taxon>Fusobacteriati</taxon>
        <taxon>Fusobacteriota</taxon>
        <taxon>Fusobacteriia</taxon>
        <taxon>Fusobacteriales</taxon>
        <taxon>Fusobacteriaceae</taxon>
        <taxon>Fusobacterium</taxon>
    </lineage>
</organism>
<dbReference type="Proteomes" id="UP000249008">
    <property type="component" value="Chromosome 1"/>
</dbReference>
<dbReference type="EMBL" id="LS483487">
    <property type="protein sequence ID" value="SQJ00250.1"/>
    <property type="molecule type" value="Genomic_DNA"/>
</dbReference>
<dbReference type="InterPro" id="IPR036388">
    <property type="entry name" value="WH-like_DNA-bd_sf"/>
</dbReference>
<dbReference type="Pfam" id="PF13412">
    <property type="entry name" value="HTH_24"/>
    <property type="match status" value="1"/>
</dbReference>
<evidence type="ECO:0000256" key="1">
    <source>
        <dbReference type="ARBA" id="ARBA00006479"/>
    </source>
</evidence>
<dbReference type="Pfam" id="PF00480">
    <property type="entry name" value="ROK"/>
    <property type="match status" value="1"/>
</dbReference>
<evidence type="ECO:0000313" key="4">
    <source>
        <dbReference type="Proteomes" id="UP000249008"/>
    </source>
</evidence>
<dbReference type="InterPro" id="IPR011991">
    <property type="entry name" value="ArsR-like_HTH"/>
</dbReference>
<sequence length="382" mass="43850">MKRNNKIAILNLLITKKKITRNELAEILGISRMAVSKLVKSLIEKNYIIETDTVDTSKTGKKPKYLYINLSKFQNIMAIYFGLSSVTISIADIYGKILTTESISIDSKTDILNSTLKKVNEILKNYKIMLISIGMNGIVDSFKGIAEISTYYHWKNLNLKEIFENNFSITTIIENGVNLIALSQSKIYESQKDFVILNIENGVGSTISKYDLVSNERSFELKEIGHIPFDYSESSLLCVCGNKGCLETVMANWRIEEKVYNKTGEHFSYDKIVEEANKNKSFFRDEILTLLRPLSYIILWVNNLITPEKIIITGKITFIDDFFWKELKRILKNNSLDKTKEILIERSDYNDNLIIKGAIQYGIENITNSQFFESMFKGESNE</sequence>
<dbReference type="PANTHER" id="PTHR18964:SF149">
    <property type="entry name" value="BIFUNCTIONAL UDP-N-ACETYLGLUCOSAMINE 2-EPIMERASE_N-ACETYLMANNOSAMINE KINASE"/>
    <property type="match status" value="1"/>
</dbReference>
<dbReference type="SUPFAM" id="SSF46785">
    <property type="entry name" value="Winged helix' DNA-binding domain"/>
    <property type="match status" value="1"/>
</dbReference>
<dbReference type="InterPro" id="IPR000600">
    <property type="entry name" value="ROK"/>
</dbReference>
<name>A0AAX2JAX3_9FUSO</name>
<dbReference type="RefSeq" id="WP_005978126.1">
    <property type="nucleotide sequence ID" value="NZ_CABKNW010000003.1"/>
</dbReference>
<evidence type="ECO:0000259" key="2">
    <source>
        <dbReference type="PROSITE" id="PS50943"/>
    </source>
</evidence>
<dbReference type="AlphaFoldDB" id="A0AAX2JAX3"/>
<feature type="domain" description="HTH cro/C1-type" evidence="2">
    <location>
        <begin position="10"/>
        <end position="38"/>
    </location>
</feature>
<evidence type="ECO:0000313" key="3">
    <source>
        <dbReference type="EMBL" id="SQJ00250.1"/>
    </source>
</evidence>
<reference evidence="3 4" key="1">
    <citation type="submission" date="2018-06" db="EMBL/GenBank/DDBJ databases">
        <authorList>
            <consortium name="Pathogen Informatics"/>
            <person name="Doyle S."/>
        </authorList>
    </citation>
    <scope>NUCLEOTIDE SEQUENCE [LARGE SCALE GENOMIC DNA]</scope>
    <source>
        <strain evidence="3 4">NCTC12112</strain>
    </source>
</reference>
<dbReference type="Gene3D" id="3.30.420.40">
    <property type="match status" value="2"/>
</dbReference>
<accession>A0AAX2JAX3</accession>
<comment type="similarity">
    <text evidence="1">Belongs to the ROK (NagC/XylR) family.</text>
</comment>
<proteinExistence type="inferred from homology"/>
<dbReference type="InterPro" id="IPR043129">
    <property type="entry name" value="ATPase_NBD"/>
</dbReference>
<dbReference type="KEGG" id="ful:C4N20_10175"/>